<keyword evidence="4 6" id="KW-0472">Membrane</keyword>
<keyword evidence="3 6" id="KW-1133">Transmembrane helix</keyword>
<protein>
    <recommendedName>
        <fullName evidence="7">Lipopolysaccharide assembly protein A domain-containing protein</fullName>
    </recommendedName>
</protein>
<evidence type="ECO:0000259" key="7">
    <source>
        <dbReference type="Pfam" id="PF06305"/>
    </source>
</evidence>
<keyword evidence="2 6" id="KW-0812">Transmembrane</keyword>
<dbReference type="Proteomes" id="UP000006578">
    <property type="component" value="Chromosome"/>
</dbReference>
<evidence type="ECO:0000256" key="2">
    <source>
        <dbReference type="ARBA" id="ARBA00022692"/>
    </source>
</evidence>
<reference evidence="8 9" key="1">
    <citation type="journal article" date="2009" name="Proc. Natl. Acad. Sci. U.S.A.">
        <title>The genomic basis of trophic strategy in marine bacteria.</title>
        <authorList>
            <person name="Lauro F.M."/>
            <person name="McDougald D."/>
            <person name="Thomas T."/>
            <person name="Williams T.J."/>
            <person name="Egan S."/>
            <person name="Rice S."/>
            <person name="DeMaere M.Z."/>
            <person name="Ting L."/>
            <person name="Ertan H."/>
            <person name="Johnson J."/>
            <person name="Ferriera S."/>
            <person name="Lapidus A."/>
            <person name="Anderson I."/>
            <person name="Kyrpides N."/>
            <person name="Munk A.C."/>
            <person name="Detter C."/>
            <person name="Han C.S."/>
            <person name="Brown M.V."/>
            <person name="Robb F.T."/>
            <person name="Kjelleberg S."/>
            <person name="Cavicchioli R."/>
        </authorList>
    </citation>
    <scope>NUCLEOTIDE SEQUENCE [LARGE SCALE GENOMIC DNA]</scope>
    <source>
        <strain evidence="9">DSM 13593 / LMG 18877 / RB2256</strain>
    </source>
</reference>
<feature type="domain" description="Lipopolysaccharide assembly protein A" evidence="7">
    <location>
        <begin position="43"/>
        <end position="102"/>
    </location>
</feature>
<proteinExistence type="predicted"/>
<dbReference type="Pfam" id="PF06305">
    <property type="entry name" value="LapA_dom"/>
    <property type="match status" value="1"/>
</dbReference>
<evidence type="ECO:0000256" key="6">
    <source>
        <dbReference type="SAM" id="Phobius"/>
    </source>
</evidence>
<evidence type="ECO:0000256" key="5">
    <source>
        <dbReference type="SAM" id="MobiDB-lite"/>
    </source>
</evidence>
<evidence type="ECO:0000256" key="4">
    <source>
        <dbReference type="ARBA" id="ARBA00023136"/>
    </source>
</evidence>
<keyword evidence="9" id="KW-1185">Reference proteome</keyword>
<dbReference type="KEGG" id="sal:Sala_1067"/>
<dbReference type="STRING" id="317655.Sala_1067"/>
<gene>
    <name evidence="8" type="ordered locus">Sala_1067</name>
</gene>
<feature type="region of interest" description="Disordered" evidence="5">
    <location>
        <begin position="110"/>
        <end position="137"/>
    </location>
</feature>
<dbReference type="EMBL" id="CP000356">
    <property type="protein sequence ID" value="ABF52784.1"/>
    <property type="molecule type" value="Genomic_DNA"/>
</dbReference>
<feature type="transmembrane region" description="Helical" evidence="6">
    <location>
        <begin position="61"/>
        <end position="80"/>
    </location>
</feature>
<accession>Q1GU88</accession>
<dbReference type="HOGENOM" id="CLU_154635_0_0_5"/>
<dbReference type="InterPro" id="IPR010445">
    <property type="entry name" value="LapA_dom"/>
</dbReference>
<feature type="transmembrane region" description="Helical" evidence="6">
    <location>
        <begin position="21"/>
        <end position="41"/>
    </location>
</feature>
<dbReference type="GO" id="GO:0005886">
    <property type="term" value="C:plasma membrane"/>
    <property type="evidence" value="ECO:0007669"/>
    <property type="project" value="InterPro"/>
</dbReference>
<organism evidence="8 9">
    <name type="scientific">Sphingopyxis alaskensis (strain DSM 13593 / LMG 18877 / RB2256)</name>
    <name type="common">Sphingomonas alaskensis</name>
    <dbReference type="NCBI Taxonomy" id="317655"/>
    <lineage>
        <taxon>Bacteria</taxon>
        <taxon>Pseudomonadati</taxon>
        <taxon>Pseudomonadota</taxon>
        <taxon>Alphaproteobacteria</taxon>
        <taxon>Sphingomonadales</taxon>
        <taxon>Sphingomonadaceae</taxon>
        <taxon>Sphingopyxis</taxon>
    </lineage>
</organism>
<evidence type="ECO:0000256" key="3">
    <source>
        <dbReference type="ARBA" id="ARBA00022989"/>
    </source>
</evidence>
<dbReference type="AlphaFoldDB" id="Q1GU88"/>
<evidence type="ECO:0000313" key="9">
    <source>
        <dbReference type="Proteomes" id="UP000006578"/>
    </source>
</evidence>
<keyword evidence="1" id="KW-1003">Cell membrane</keyword>
<evidence type="ECO:0000256" key="1">
    <source>
        <dbReference type="ARBA" id="ARBA00022475"/>
    </source>
</evidence>
<dbReference type="eggNOG" id="COG5416">
    <property type="taxonomic scope" value="Bacteria"/>
</dbReference>
<sequence>MESPRNLSYCPRRTDEGEDDVGILRTIIWVVLTAVLVIFAMANWQVVTVTIWPGWEAETKLPVVILAAFLIGAVPMWIALRTTRWSLKRRLDAIERQAADLRALAHRPVEPAPAPSATAPVNDIPPAPTDLFAPDKP</sequence>
<name>Q1GU88_SPHAL</name>
<evidence type="ECO:0000313" key="8">
    <source>
        <dbReference type="EMBL" id="ABF52784.1"/>
    </source>
</evidence>